<keyword evidence="1" id="KW-1133">Transmembrane helix</keyword>
<keyword evidence="3" id="KW-1185">Reference proteome</keyword>
<reference evidence="2 3" key="1">
    <citation type="submission" date="2016-12" db="EMBL/GenBank/DDBJ databases">
        <title>Domibacillus antri genome sequencing.</title>
        <authorList>
            <person name="Verma A."/>
            <person name="Krishnamurthi S."/>
        </authorList>
    </citation>
    <scope>NUCLEOTIDE SEQUENCE [LARGE SCALE GENOMIC DNA]</scope>
    <source>
        <strain evidence="2 3">XD80</strain>
    </source>
</reference>
<protein>
    <submittedName>
        <fullName evidence="2">Uncharacterized protein</fullName>
    </submittedName>
</protein>
<name>A0A1Q8Q461_9BACI</name>
<evidence type="ECO:0000256" key="1">
    <source>
        <dbReference type="SAM" id="Phobius"/>
    </source>
</evidence>
<dbReference type="Proteomes" id="UP000185568">
    <property type="component" value="Unassembled WGS sequence"/>
</dbReference>
<comment type="caution">
    <text evidence="2">The sequence shown here is derived from an EMBL/GenBank/DDBJ whole genome shotgun (WGS) entry which is preliminary data.</text>
</comment>
<accession>A0A1Q8Q461</accession>
<dbReference type="AlphaFoldDB" id="A0A1Q8Q461"/>
<sequence length="105" mass="12254">MKNISDPDKWGRDFDKVIWDKVGTALNMVEMDLNLDKTEMVSDQDSEDKMACFSPPFFLIPVLCRWMHIFITANGIIFCLCIRKSLSFRTNRKIKILYTDNLVNS</sequence>
<evidence type="ECO:0000313" key="3">
    <source>
        <dbReference type="Proteomes" id="UP000185568"/>
    </source>
</evidence>
<dbReference type="EMBL" id="MSDU01000023">
    <property type="protein sequence ID" value="OLN22143.1"/>
    <property type="molecule type" value="Genomic_DNA"/>
</dbReference>
<organism evidence="2 3">
    <name type="scientific">Domibacillus antri</name>
    <dbReference type="NCBI Taxonomy" id="1714264"/>
    <lineage>
        <taxon>Bacteria</taxon>
        <taxon>Bacillati</taxon>
        <taxon>Bacillota</taxon>
        <taxon>Bacilli</taxon>
        <taxon>Bacillales</taxon>
        <taxon>Bacillaceae</taxon>
        <taxon>Domibacillus</taxon>
    </lineage>
</organism>
<proteinExistence type="predicted"/>
<evidence type="ECO:0000313" key="2">
    <source>
        <dbReference type="EMBL" id="OLN22143.1"/>
    </source>
</evidence>
<keyword evidence="1" id="KW-0812">Transmembrane</keyword>
<gene>
    <name evidence="2" type="ORF">BTO30_11250</name>
</gene>
<feature type="transmembrane region" description="Helical" evidence="1">
    <location>
        <begin position="58"/>
        <end position="82"/>
    </location>
</feature>
<keyword evidence="1" id="KW-0472">Membrane</keyword>